<dbReference type="PANTHER" id="PTHR30231:SF4">
    <property type="entry name" value="PROTEIN NEN2"/>
    <property type="match status" value="1"/>
</dbReference>
<dbReference type="SMR" id="M5WP88"/>
<dbReference type="HOGENOM" id="CLU_030072_0_0_1"/>
<protein>
    <recommendedName>
        <fullName evidence="8">Exonuclease domain-containing protein</fullName>
    </recommendedName>
</protein>
<keyword evidence="10" id="KW-1185">Reference proteome</keyword>
<keyword evidence="5" id="KW-0269">Exonuclease</keyword>
<evidence type="ECO:0000256" key="7">
    <source>
        <dbReference type="SAM" id="MobiDB-lite"/>
    </source>
</evidence>
<dbReference type="InterPro" id="IPR036397">
    <property type="entry name" value="RNaseH_sf"/>
</dbReference>
<dbReference type="KEGG" id="pper:18777777"/>
<feature type="domain" description="Exonuclease" evidence="8">
    <location>
        <begin position="10"/>
        <end position="184"/>
    </location>
</feature>
<dbReference type="SMART" id="SM00479">
    <property type="entry name" value="EXOIII"/>
    <property type="match status" value="1"/>
</dbReference>
<comment type="cofactor">
    <cofactor evidence="1">
        <name>Mg(2+)</name>
        <dbReference type="ChEBI" id="CHEBI:18420"/>
    </cofactor>
</comment>
<organism evidence="9 10">
    <name type="scientific">Prunus persica</name>
    <name type="common">Peach</name>
    <name type="synonym">Amygdalus persica</name>
    <dbReference type="NCBI Taxonomy" id="3760"/>
    <lineage>
        <taxon>Eukaryota</taxon>
        <taxon>Viridiplantae</taxon>
        <taxon>Streptophyta</taxon>
        <taxon>Embryophyta</taxon>
        <taxon>Tracheophyta</taxon>
        <taxon>Spermatophyta</taxon>
        <taxon>Magnoliopsida</taxon>
        <taxon>eudicotyledons</taxon>
        <taxon>Gunneridae</taxon>
        <taxon>Pentapetalae</taxon>
        <taxon>rosids</taxon>
        <taxon>fabids</taxon>
        <taxon>Rosales</taxon>
        <taxon>Rosaceae</taxon>
        <taxon>Amygdaloideae</taxon>
        <taxon>Amygdaleae</taxon>
        <taxon>Prunus</taxon>
    </lineage>
</organism>
<evidence type="ECO:0000313" key="10">
    <source>
        <dbReference type="Proteomes" id="UP000006882"/>
    </source>
</evidence>
<sequence length="512" mass="57069">MVSRSEDRFEIAFFDVETTVPTRTGQGFTILEFGSILVCPRKLVELESYSTLVRPADLSSISSLSVRCNGITRDAVVSSPTFQEIADTVYDILHGRIWAGHNILRFDCARIREAFAHIGRPAPEPKGTIDSLALLTQRFGRRAGNMKMATLATYFGLGQQTHRSLDDVRMNLEVLKYCATVLFLESSLPDIFTENSWVSPNATTRSRSDGKSSAEKRGQMNMNVSSLTMHEDAQVLSFTNQRTGEKENHPIASLRTQNAEVSILVEPITAQPDPFDMAPLSIEVQKELNQPDTTMLEVPVQETPNSSSPAAASESCNSSVGFLQPDEVFIPSICASLAPLYRGSQRIKLLHKDVTLQLCCRRMKLRFGINTKFFDHAGRPRLNIVADASPNLCEVLDACDGIAQKLSVDSGSNSEWRPVVIRKEGFYNYPTVRLHIQTAVWGDVAIYATEIYKKEPSGTEERLVFTKFDASELSTLFKQGRFMDAFFSLDPYDYQQSAGIRLVAKKLIIHSN</sequence>
<dbReference type="STRING" id="3760.M5WP88"/>
<reference evidence="9" key="2">
    <citation type="submission" date="2016-12" db="EMBL/GenBank/DDBJ databases">
        <title>WGS assembly of Prunus persica.</title>
        <authorList>
            <person name="Verde I."/>
            <person name="Jenkins J."/>
            <person name="Dondini L."/>
            <person name="Micali S."/>
            <person name="Pagliarani G."/>
            <person name="Vendramin E."/>
            <person name="Paris R."/>
            <person name="Aramini V."/>
            <person name="Gazza L."/>
            <person name="Rossini L."/>
            <person name="Bassi D."/>
            <person name="Troggio M."/>
            <person name="Shu S."/>
            <person name="Grimwood J.H."/>
            <person name="Tartarini S."/>
            <person name="Dettori M.T."/>
            <person name="Schmutz J."/>
        </authorList>
    </citation>
    <scope>NUCLEOTIDE SEQUENCE</scope>
</reference>
<dbReference type="GO" id="GO:0003676">
    <property type="term" value="F:nucleic acid binding"/>
    <property type="evidence" value="ECO:0007669"/>
    <property type="project" value="InterPro"/>
</dbReference>
<dbReference type="FunFam" id="3.30.420.10:FF:000040">
    <property type="entry name" value="Exonuclease family protein"/>
    <property type="match status" value="1"/>
</dbReference>
<evidence type="ECO:0000256" key="3">
    <source>
        <dbReference type="ARBA" id="ARBA00022723"/>
    </source>
</evidence>
<evidence type="ECO:0000256" key="5">
    <source>
        <dbReference type="ARBA" id="ARBA00022839"/>
    </source>
</evidence>
<dbReference type="SUPFAM" id="SSF53098">
    <property type="entry name" value="Ribonuclease H-like"/>
    <property type="match status" value="1"/>
</dbReference>
<feature type="region of interest" description="Disordered" evidence="7">
    <location>
        <begin position="199"/>
        <end position="218"/>
    </location>
</feature>
<keyword evidence="4" id="KW-0378">Hydrolase</keyword>
<dbReference type="InterPro" id="IPR013520">
    <property type="entry name" value="Ribonucl_H"/>
</dbReference>
<keyword evidence="6" id="KW-0460">Magnesium</keyword>
<gene>
    <name evidence="9" type="ORF">PRUPE_5G197500</name>
</gene>
<evidence type="ECO:0000256" key="4">
    <source>
        <dbReference type="ARBA" id="ARBA00022801"/>
    </source>
</evidence>
<feature type="compositionally biased region" description="Basic and acidic residues" evidence="7">
    <location>
        <begin position="206"/>
        <end position="218"/>
    </location>
</feature>
<evidence type="ECO:0000259" key="8">
    <source>
        <dbReference type="SMART" id="SM00479"/>
    </source>
</evidence>
<name>M5WP88_PRUPE</name>
<dbReference type="EMBL" id="CM007655">
    <property type="protein sequence ID" value="ONI08730.1"/>
    <property type="molecule type" value="Genomic_DNA"/>
</dbReference>
<dbReference type="Pfam" id="PF00929">
    <property type="entry name" value="RNase_T"/>
    <property type="match status" value="1"/>
</dbReference>
<dbReference type="Proteomes" id="UP000006882">
    <property type="component" value="Chromosome G5"/>
</dbReference>
<keyword evidence="2" id="KW-0540">Nuclease</keyword>
<proteinExistence type="predicted"/>
<accession>M5WP88</accession>
<evidence type="ECO:0000256" key="2">
    <source>
        <dbReference type="ARBA" id="ARBA00022722"/>
    </source>
</evidence>
<evidence type="ECO:0000313" key="9">
    <source>
        <dbReference type="EMBL" id="ONI08731.1"/>
    </source>
</evidence>
<dbReference type="eggNOG" id="ENOG502QPPQ">
    <property type="taxonomic scope" value="Eukaryota"/>
</dbReference>
<dbReference type="GO" id="GO:0046872">
    <property type="term" value="F:metal ion binding"/>
    <property type="evidence" value="ECO:0007669"/>
    <property type="project" value="UniProtKB-KW"/>
</dbReference>
<reference evidence="9 10" key="1">
    <citation type="journal article" date="2013" name="Nat. Genet.">
        <title>The high-quality draft genome of peach (Prunus persica) identifies unique patterns of genetic diversity, domestication and genome evolution.</title>
        <authorList>
            <consortium name="International Peach Genome Initiative"/>
            <person name="Verde I."/>
            <person name="Abbott A.G."/>
            <person name="Scalabrin S."/>
            <person name="Jung S."/>
            <person name="Shu S."/>
            <person name="Marroni F."/>
            <person name="Zhebentyayeva T."/>
            <person name="Dettori M.T."/>
            <person name="Grimwood J."/>
            <person name="Cattonaro F."/>
            <person name="Zuccolo A."/>
            <person name="Rossini L."/>
            <person name="Jenkins J."/>
            <person name="Vendramin E."/>
            <person name="Meisel L.A."/>
            <person name="Decroocq V."/>
            <person name="Sosinski B."/>
            <person name="Prochnik S."/>
            <person name="Mitros T."/>
            <person name="Policriti A."/>
            <person name="Cipriani G."/>
            <person name="Dondini L."/>
            <person name="Ficklin S."/>
            <person name="Goodstein D.M."/>
            <person name="Xuan P."/>
            <person name="Del Fabbro C."/>
            <person name="Aramini V."/>
            <person name="Copetti D."/>
            <person name="Gonzalez S."/>
            <person name="Horner D.S."/>
            <person name="Falchi R."/>
            <person name="Lucas S."/>
            <person name="Mica E."/>
            <person name="Maldonado J."/>
            <person name="Lazzari B."/>
            <person name="Bielenberg D."/>
            <person name="Pirona R."/>
            <person name="Miculan M."/>
            <person name="Barakat A."/>
            <person name="Testolin R."/>
            <person name="Stella A."/>
            <person name="Tartarini S."/>
            <person name="Tonutti P."/>
            <person name="Arus P."/>
            <person name="Orellana A."/>
            <person name="Wells C."/>
            <person name="Main D."/>
            <person name="Vizzotto G."/>
            <person name="Silva H."/>
            <person name="Salamini F."/>
            <person name="Schmutz J."/>
            <person name="Morgante M."/>
            <person name="Rokhsar D.S."/>
        </authorList>
    </citation>
    <scope>NUCLEOTIDE SEQUENCE [LARGE SCALE GENOMIC DNA]</scope>
    <source>
        <strain evidence="10">cv. Nemared</strain>
    </source>
</reference>
<evidence type="ECO:0000256" key="1">
    <source>
        <dbReference type="ARBA" id="ARBA00001946"/>
    </source>
</evidence>
<dbReference type="Gramene" id="ONI08731">
    <property type="protein sequence ID" value="ONI08731"/>
    <property type="gene ID" value="PRUPE_5G197500"/>
</dbReference>
<dbReference type="InterPro" id="IPR012337">
    <property type="entry name" value="RNaseH-like_sf"/>
</dbReference>
<dbReference type="PANTHER" id="PTHR30231">
    <property type="entry name" value="DNA POLYMERASE III SUBUNIT EPSILON"/>
    <property type="match status" value="1"/>
</dbReference>
<dbReference type="Gene3D" id="3.30.420.10">
    <property type="entry name" value="Ribonuclease H-like superfamily/Ribonuclease H"/>
    <property type="match status" value="1"/>
</dbReference>
<dbReference type="AlphaFoldDB" id="M5WP88"/>
<dbReference type="Gramene" id="ONI08730">
    <property type="protein sequence ID" value="ONI08730"/>
    <property type="gene ID" value="PRUPE_5G197500"/>
</dbReference>
<dbReference type="CDD" id="cd06127">
    <property type="entry name" value="DEDDh"/>
    <property type="match status" value="1"/>
</dbReference>
<dbReference type="EMBL" id="CM007655">
    <property type="protein sequence ID" value="ONI08731.1"/>
    <property type="molecule type" value="Genomic_DNA"/>
</dbReference>
<dbReference type="GO" id="GO:0008408">
    <property type="term" value="F:3'-5' exonuclease activity"/>
    <property type="evidence" value="ECO:0000318"/>
    <property type="project" value="GO_Central"/>
</dbReference>
<dbReference type="OrthoDB" id="2018529at2759"/>
<evidence type="ECO:0000256" key="6">
    <source>
        <dbReference type="ARBA" id="ARBA00022842"/>
    </source>
</evidence>
<keyword evidence="3" id="KW-0479">Metal-binding</keyword>
<dbReference type="OMA" id="QPDPFDM"/>